<comment type="similarity">
    <text evidence="3">Belongs to the nurim family.</text>
</comment>
<keyword evidence="7" id="KW-0949">S-adenosyl-L-methionine</keyword>
<dbReference type="RefSeq" id="WP_008274188.1">
    <property type="nucleotide sequence ID" value="NZ_AAXW01000005.1"/>
</dbReference>
<comment type="catalytic activity">
    <reaction evidence="11">
        <text>methanethiol + S-adenosyl-L-methionine = dimethyl sulfide + S-adenosyl-L-homocysteine + H(+)</text>
        <dbReference type="Rhea" id="RHEA:50428"/>
        <dbReference type="ChEBI" id="CHEBI:15378"/>
        <dbReference type="ChEBI" id="CHEBI:16007"/>
        <dbReference type="ChEBI" id="CHEBI:17437"/>
        <dbReference type="ChEBI" id="CHEBI:57856"/>
        <dbReference type="ChEBI" id="CHEBI:59789"/>
        <dbReference type="EC" id="2.1.1.334"/>
    </reaction>
</comment>
<keyword evidence="8 12" id="KW-0812">Transmembrane</keyword>
<keyword evidence="9 12" id="KW-1133">Transmembrane helix</keyword>
<dbReference type="Gene3D" id="1.20.120.1630">
    <property type="match status" value="1"/>
</dbReference>
<evidence type="ECO:0000256" key="3">
    <source>
        <dbReference type="ARBA" id="ARBA00010631"/>
    </source>
</evidence>
<dbReference type="GO" id="GO:0016020">
    <property type="term" value="C:membrane"/>
    <property type="evidence" value="ECO:0007669"/>
    <property type="project" value="UniProtKB-SubCell"/>
</dbReference>
<evidence type="ECO:0000256" key="4">
    <source>
        <dbReference type="ARBA" id="ARBA00012149"/>
    </source>
</evidence>
<feature type="transmembrane region" description="Helical" evidence="12">
    <location>
        <begin position="56"/>
        <end position="77"/>
    </location>
</feature>
<evidence type="ECO:0000313" key="13">
    <source>
        <dbReference type="EMBL" id="EAZ92619.1"/>
    </source>
</evidence>
<feature type="transmembrane region" description="Helical" evidence="12">
    <location>
        <begin position="97"/>
        <end position="115"/>
    </location>
</feature>
<dbReference type="InterPro" id="IPR054700">
    <property type="entry name" value="MddA"/>
</dbReference>
<dbReference type="AlphaFoldDB" id="A3ILG8"/>
<sequence length="255" mass="29857">MQQQQTFDNSFLGRVFVLLYGVFCYFAFLLTCAYAVGFIGNIFLPKSLDSNGQESLVTALLIDVGLLGIFALQHSLMARQQFKDWWTQLIPKPIERSTYVLFSSLALILVFWQWRPIGITIWQFDNLVAQIIFYSLFTLGWIIVLVSTFLINHFDLFGLRQVYLYFEEKEYTPLKFETPAFYQYVRHPLYVGWLLAIWMTPLMTVAHLVFALVTTIYILVAIQLEEKDLVDIHGEKYKNYRREVPMLIPFIGKKS</sequence>
<dbReference type="InterPro" id="IPR007269">
    <property type="entry name" value="ICMT_MeTrfase"/>
</dbReference>
<dbReference type="EC" id="2.1.1.334" evidence="4"/>
<keyword evidence="14" id="KW-1185">Reference proteome</keyword>
<comment type="function">
    <text evidence="1">Catalyzes the methylation of methanethiol (MeSH) to yield dimethylsulphide (DMS).</text>
</comment>
<dbReference type="PANTHER" id="PTHR31040">
    <property type="entry name" value="NURIM"/>
    <property type="match status" value="1"/>
</dbReference>
<dbReference type="GO" id="GO:0004671">
    <property type="term" value="F:protein C-terminal S-isoprenylcysteine carboxyl O-methyltransferase activity"/>
    <property type="evidence" value="ECO:0007669"/>
    <property type="project" value="InterPro"/>
</dbReference>
<dbReference type="Pfam" id="PF04140">
    <property type="entry name" value="ICMT"/>
    <property type="match status" value="1"/>
</dbReference>
<keyword evidence="5" id="KW-0489">Methyltransferase</keyword>
<evidence type="ECO:0000256" key="10">
    <source>
        <dbReference type="ARBA" id="ARBA00023136"/>
    </source>
</evidence>
<name>A3ILG8_9CHRO</name>
<evidence type="ECO:0000256" key="9">
    <source>
        <dbReference type="ARBA" id="ARBA00022989"/>
    </source>
</evidence>
<evidence type="ECO:0000256" key="7">
    <source>
        <dbReference type="ARBA" id="ARBA00022691"/>
    </source>
</evidence>
<proteinExistence type="inferred from homology"/>
<feature type="transmembrane region" description="Helical" evidence="12">
    <location>
        <begin position="190"/>
        <end position="220"/>
    </location>
</feature>
<feature type="transmembrane region" description="Helical" evidence="12">
    <location>
        <begin position="17"/>
        <end position="44"/>
    </location>
</feature>
<protein>
    <recommendedName>
        <fullName evidence="4">methanethiol S-methyltransferase</fullName>
        <ecNumber evidence="4">2.1.1.334</ecNumber>
    </recommendedName>
</protein>
<keyword evidence="6" id="KW-0808">Transferase</keyword>
<dbReference type="InterPro" id="IPR033580">
    <property type="entry name" value="Nurim-like"/>
</dbReference>
<dbReference type="EMBL" id="AAXW01000005">
    <property type="protein sequence ID" value="EAZ92619.1"/>
    <property type="molecule type" value="Genomic_DNA"/>
</dbReference>
<accession>A3ILG8</accession>
<comment type="subcellular location">
    <subcellularLocation>
        <location evidence="2">Membrane</location>
        <topology evidence="2">Multi-pass membrane protein</topology>
    </subcellularLocation>
</comment>
<keyword evidence="10 12" id="KW-0472">Membrane</keyword>
<reference evidence="13 14" key="1">
    <citation type="submission" date="2007-03" db="EMBL/GenBank/DDBJ databases">
        <authorList>
            <person name="Stal L."/>
            <person name="Ferriera S."/>
            <person name="Johnson J."/>
            <person name="Kravitz S."/>
            <person name="Beeson K."/>
            <person name="Sutton G."/>
            <person name="Rogers Y.-H."/>
            <person name="Friedman R."/>
            <person name="Frazier M."/>
            <person name="Venter J.C."/>
        </authorList>
    </citation>
    <scope>NUCLEOTIDE SEQUENCE [LARGE SCALE GENOMIC DNA]</scope>
    <source>
        <strain evidence="13 14">CCY0110</strain>
    </source>
</reference>
<feature type="transmembrane region" description="Helical" evidence="12">
    <location>
        <begin position="127"/>
        <end position="151"/>
    </location>
</feature>
<evidence type="ECO:0000256" key="12">
    <source>
        <dbReference type="SAM" id="Phobius"/>
    </source>
</evidence>
<comment type="caution">
    <text evidence="13">The sequence shown here is derived from an EMBL/GenBank/DDBJ whole genome shotgun (WGS) entry which is preliminary data.</text>
</comment>
<evidence type="ECO:0000256" key="11">
    <source>
        <dbReference type="ARBA" id="ARBA00048134"/>
    </source>
</evidence>
<evidence type="ECO:0000256" key="2">
    <source>
        <dbReference type="ARBA" id="ARBA00004141"/>
    </source>
</evidence>
<evidence type="ECO:0000313" key="14">
    <source>
        <dbReference type="Proteomes" id="UP000003781"/>
    </source>
</evidence>
<evidence type="ECO:0000256" key="5">
    <source>
        <dbReference type="ARBA" id="ARBA00022603"/>
    </source>
</evidence>
<dbReference type="PANTHER" id="PTHR31040:SF1">
    <property type="entry name" value="NURIM"/>
    <property type="match status" value="1"/>
</dbReference>
<dbReference type="NCBIfam" id="NF045656">
    <property type="entry name" value="MeththiolMtaseMddA"/>
    <property type="match status" value="1"/>
</dbReference>
<evidence type="ECO:0000256" key="6">
    <source>
        <dbReference type="ARBA" id="ARBA00022679"/>
    </source>
</evidence>
<dbReference type="Proteomes" id="UP000003781">
    <property type="component" value="Unassembled WGS sequence"/>
</dbReference>
<dbReference type="eggNOG" id="COG2020">
    <property type="taxonomic scope" value="Bacteria"/>
</dbReference>
<gene>
    <name evidence="13" type="ORF">CY0110_23671</name>
</gene>
<organism evidence="13 14">
    <name type="scientific">Crocosphaera chwakensis CCY0110</name>
    <dbReference type="NCBI Taxonomy" id="391612"/>
    <lineage>
        <taxon>Bacteria</taxon>
        <taxon>Bacillati</taxon>
        <taxon>Cyanobacteriota</taxon>
        <taxon>Cyanophyceae</taxon>
        <taxon>Oscillatoriophycideae</taxon>
        <taxon>Chroococcales</taxon>
        <taxon>Aphanothecaceae</taxon>
        <taxon>Crocosphaera</taxon>
        <taxon>Crocosphaera chwakensis</taxon>
    </lineage>
</organism>
<dbReference type="GO" id="GO:0032259">
    <property type="term" value="P:methylation"/>
    <property type="evidence" value="ECO:0007669"/>
    <property type="project" value="UniProtKB-KW"/>
</dbReference>
<dbReference type="OrthoDB" id="9789029at2"/>
<evidence type="ECO:0000256" key="1">
    <source>
        <dbReference type="ARBA" id="ARBA00002096"/>
    </source>
</evidence>
<evidence type="ECO:0000256" key="8">
    <source>
        <dbReference type="ARBA" id="ARBA00022692"/>
    </source>
</evidence>